<name>A0A9D2E8V9_9BACE</name>
<evidence type="ECO:0000259" key="8">
    <source>
        <dbReference type="Pfam" id="PF14322"/>
    </source>
</evidence>
<feature type="chain" id="PRO_5038536058" evidence="6">
    <location>
        <begin position="22"/>
        <end position="512"/>
    </location>
</feature>
<dbReference type="InterPro" id="IPR033985">
    <property type="entry name" value="SusD-like_N"/>
</dbReference>
<evidence type="ECO:0000313" key="9">
    <source>
        <dbReference type="EMBL" id="HIZ33134.1"/>
    </source>
</evidence>
<dbReference type="Proteomes" id="UP000824028">
    <property type="component" value="Unassembled WGS sequence"/>
</dbReference>
<evidence type="ECO:0000256" key="1">
    <source>
        <dbReference type="ARBA" id="ARBA00004442"/>
    </source>
</evidence>
<dbReference type="AlphaFoldDB" id="A0A9D2E8V9"/>
<dbReference type="Pfam" id="PF07980">
    <property type="entry name" value="SusD_RagB"/>
    <property type="match status" value="1"/>
</dbReference>
<comment type="subcellular location">
    <subcellularLocation>
        <location evidence="1">Cell outer membrane</location>
    </subcellularLocation>
</comment>
<reference evidence="9" key="1">
    <citation type="journal article" date="2021" name="PeerJ">
        <title>Extensive microbial diversity within the chicken gut microbiome revealed by metagenomics and culture.</title>
        <authorList>
            <person name="Gilroy R."/>
            <person name="Ravi A."/>
            <person name="Getino M."/>
            <person name="Pursley I."/>
            <person name="Horton D.L."/>
            <person name="Alikhan N.F."/>
            <person name="Baker D."/>
            <person name="Gharbi K."/>
            <person name="Hall N."/>
            <person name="Watson M."/>
            <person name="Adriaenssens E.M."/>
            <person name="Foster-Nyarko E."/>
            <person name="Jarju S."/>
            <person name="Secka A."/>
            <person name="Antonio M."/>
            <person name="Oren A."/>
            <person name="Chaudhuri R.R."/>
            <person name="La Ragione R."/>
            <person name="Hildebrand F."/>
            <person name="Pallen M.J."/>
        </authorList>
    </citation>
    <scope>NUCLEOTIDE SEQUENCE</scope>
    <source>
        <strain evidence="9">ChiHjej9B8-1298</strain>
    </source>
</reference>
<evidence type="ECO:0000256" key="2">
    <source>
        <dbReference type="ARBA" id="ARBA00006275"/>
    </source>
</evidence>
<evidence type="ECO:0000256" key="6">
    <source>
        <dbReference type="SAM" id="SignalP"/>
    </source>
</evidence>
<protein>
    <submittedName>
        <fullName evidence="9">RagB/SusD family nutrient uptake outer membrane protein</fullName>
    </submittedName>
</protein>
<evidence type="ECO:0000259" key="7">
    <source>
        <dbReference type="Pfam" id="PF07980"/>
    </source>
</evidence>
<dbReference type="Pfam" id="PF14322">
    <property type="entry name" value="SusD-like_3"/>
    <property type="match status" value="1"/>
</dbReference>
<feature type="domain" description="RagB/SusD" evidence="7">
    <location>
        <begin position="310"/>
        <end position="476"/>
    </location>
</feature>
<keyword evidence="5" id="KW-0998">Cell outer membrane</keyword>
<feature type="domain" description="SusD-like N-terminal" evidence="8">
    <location>
        <begin position="19"/>
        <end position="211"/>
    </location>
</feature>
<reference evidence="9" key="2">
    <citation type="submission" date="2021-04" db="EMBL/GenBank/DDBJ databases">
        <authorList>
            <person name="Gilroy R."/>
        </authorList>
    </citation>
    <scope>NUCLEOTIDE SEQUENCE</scope>
    <source>
        <strain evidence="9">ChiHjej9B8-1298</strain>
    </source>
</reference>
<dbReference type="GO" id="GO:0009279">
    <property type="term" value="C:cell outer membrane"/>
    <property type="evidence" value="ECO:0007669"/>
    <property type="project" value="UniProtKB-SubCell"/>
</dbReference>
<comment type="caution">
    <text evidence="9">The sequence shown here is derived from an EMBL/GenBank/DDBJ whole genome shotgun (WGS) entry which is preliminary data.</text>
</comment>
<evidence type="ECO:0000256" key="5">
    <source>
        <dbReference type="ARBA" id="ARBA00023237"/>
    </source>
</evidence>
<dbReference type="SUPFAM" id="SSF48452">
    <property type="entry name" value="TPR-like"/>
    <property type="match status" value="1"/>
</dbReference>
<dbReference type="Gene3D" id="1.25.40.390">
    <property type="match status" value="1"/>
</dbReference>
<feature type="signal peptide" evidence="6">
    <location>
        <begin position="1"/>
        <end position="21"/>
    </location>
</feature>
<dbReference type="InterPro" id="IPR011990">
    <property type="entry name" value="TPR-like_helical_dom_sf"/>
</dbReference>
<gene>
    <name evidence="9" type="ORF">H9814_06245</name>
</gene>
<proteinExistence type="inferred from homology"/>
<sequence length="512" mass="58695">MKRIFIIVSLALCMTSCSDFLETTPRTQVSEEEFYQTEEEVNMGMYTIINDIQTRLLEVFSYASLMSDESETGGGIGEGVYKTKYDTFTFDASNSPGWWNEWDYGLYNGVTDANTLIDKLSQSGLDASFVNASMAEAKFYRALFYAYIFMGYEQAPLIKSRMETGEIFNVYKGTRDEIFDFMMEDLSDENIANLPDKNSFIHGRTNQDAARMLRTKLILFHHAQDLYPKALEDMRTIMGNGYELMKDYSKIWLKAGEFCSESIYEIEFTNDNQGEGNTVLCRALSGRDIVDPRSPEQGALIGGYGQCTMPQSIYDMFEEGDTRREGTVIDYREEARKVEALVAAGELPAGSQFIVSEAQENFSALGHYKYHSRTEDTNEINPMDNCGNNFRFYRYSDVLLTAAELQVRINGTVDSEGQGWFNQVRDRAFQDTEHRINLIGLSQQEALDILFEERGYEFMDEMQRWFDIMRFDKGEEILGEKGWTEKYRYFPISNNEINASNGALTQNPGWAN</sequence>
<evidence type="ECO:0000313" key="10">
    <source>
        <dbReference type="Proteomes" id="UP000824028"/>
    </source>
</evidence>
<dbReference type="InterPro" id="IPR012944">
    <property type="entry name" value="SusD_RagB_dom"/>
</dbReference>
<comment type="similarity">
    <text evidence="2">Belongs to the SusD family.</text>
</comment>
<keyword evidence="3 6" id="KW-0732">Signal</keyword>
<keyword evidence="4" id="KW-0472">Membrane</keyword>
<evidence type="ECO:0000256" key="4">
    <source>
        <dbReference type="ARBA" id="ARBA00023136"/>
    </source>
</evidence>
<accession>A0A9D2E8V9</accession>
<evidence type="ECO:0000256" key="3">
    <source>
        <dbReference type="ARBA" id="ARBA00022729"/>
    </source>
</evidence>
<organism evidence="9 10">
    <name type="scientific">Candidatus Bacteroides merdigallinarum</name>
    <dbReference type="NCBI Taxonomy" id="2838473"/>
    <lineage>
        <taxon>Bacteria</taxon>
        <taxon>Pseudomonadati</taxon>
        <taxon>Bacteroidota</taxon>
        <taxon>Bacteroidia</taxon>
        <taxon>Bacteroidales</taxon>
        <taxon>Bacteroidaceae</taxon>
        <taxon>Bacteroides</taxon>
    </lineage>
</organism>
<dbReference type="EMBL" id="DXBX01000048">
    <property type="protein sequence ID" value="HIZ33134.1"/>
    <property type="molecule type" value="Genomic_DNA"/>
</dbReference>